<comment type="similarity">
    <text evidence="2 7">Belongs to the tetraspanin (TM4SF) family.</text>
</comment>
<evidence type="ECO:0000256" key="5">
    <source>
        <dbReference type="ARBA" id="ARBA00023136"/>
    </source>
</evidence>
<dbReference type="PIRSF" id="PIRSF002419">
    <property type="entry name" value="Tetraspanin"/>
    <property type="match status" value="1"/>
</dbReference>
<comment type="subcellular location">
    <subcellularLocation>
        <location evidence="1 7">Membrane</location>
        <topology evidence="1 7">Multi-pass membrane protein</topology>
    </subcellularLocation>
</comment>
<dbReference type="AlphaFoldDB" id="A0A564Z2J1"/>
<evidence type="ECO:0000256" key="6">
    <source>
        <dbReference type="PIRSR" id="PIRSR002419-1"/>
    </source>
</evidence>
<evidence type="ECO:0000313" key="8">
    <source>
        <dbReference type="EMBL" id="VUZ53715.1"/>
    </source>
</evidence>
<dbReference type="GO" id="GO:0005886">
    <property type="term" value="C:plasma membrane"/>
    <property type="evidence" value="ECO:0007669"/>
    <property type="project" value="TreeGrafter"/>
</dbReference>
<feature type="transmembrane region" description="Helical" evidence="7">
    <location>
        <begin position="89"/>
        <end position="111"/>
    </location>
</feature>
<keyword evidence="4 7" id="KW-1133">Transmembrane helix</keyword>
<evidence type="ECO:0000256" key="7">
    <source>
        <dbReference type="RuleBase" id="RU361218"/>
    </source>
</evidence>
<keyword evidence="6" id="KW-1015">Disulfide bond</keyword>
<feature type="transmembrane region" description="Helical" evidence="7">
    <location>
        <begin position="55"/>
        <end position="77"/>
    </location>
</feature>
<proteinExistence type="inferred from homology"/>
<accession>A0A564Z2J1</accession>
<dbReference type="InterPro" id="IPR018499">
    <property type="entry name" value="Tetraspanin/Peripherin"/>
</dbReference>
<keyword evidence="9" id="KW-1185">Reference proteome</keyword>
<evidence type="ECO:0000256" key="3">
    <source>
        <dbReference type="ARBA" id="ARBA00022692"/>
    </source>
</evidence>
<dbReference type="InterPro" id="IPR000301">
    <property type="entry name" value="Tetraspanin_animals"/>
</dbReference>
<dbReference type="PANTHER" id="PTHR19282">
    <property type="entry name" value="TETRASPANIN"/>
    <property type="match status" value="1"/>
</dbReference>
<feature type="transmembrane region" description="Helical" evidence="7">
    <location>
        <begin position="21"/>
        <end position="43"/>
    </location>
</feature>
<dbReference type="Gene3D" id="1.10.1450.10">
    <property type="entry name" value="Tetraspanin"/>
    <property type="match status" value="1"/>
</dbReference>
<evidence type="ECO:0000256" key="2">
    <source>
        <dbReference type="ARBA" id="ARBA00006840"/>
    </source>
</evidence>
<feature type="disulfide bond" evidence="6">
    <location>
        <begin position="149"/>
        <end position="185"/>
    </location>
</feature>
<dbReference type="CDD" id="cd03127">
    <property type="entry name" value="tetraspanin_LEL"/>
    <property type="match status" value="1"/>
</dbReference>
<protein>
    <recommendedName>
        <fullName evidence="7">Tetraspanin</fullName>
    </recommendedName>
</protein>
<keyword evidence="3 7" id="KW-0812">Transmembrane</keyword>
<dbReference type="InterPro" id="IPR008952">
    <property type="entry name" value="Tetraspanin_EC2_sf"/>
</dbReference>
<feature type="disulfide bond" evidence="6">
    <location>
        <begin position="150"/>
        <end position="170"/>
    </location>
</feature>
<dbReference type="PRINTS" id="PR00259">
    <property type="entry name" value="TMFOUR"/>
</dbReference>
<keyword evidence="5 7" id="KW-0472">Membrane</keyword>
<reference evidence="8 9" key="1">
    <citation type="submission" date="2019-07" db="EMBL/GenBank/DDBJ databases">
        <authorList>
            <person name="Jastrzebski P J."/>
            <person name="Paukszto L."/>
            <person name="Jastrzebski P J."/>
        </authorList>
    </citation>
    <scope>NUCLEOTIDE SEQUENCE [LARGE SCALE GENOMIC DNA]</scope>
    <source>
        <strain evidence="8 9">WMS-il1</strain>
    </source>
</reference>
<gene>
    <name evidence="8" type="ORF">WMSIL1_LOCUS11966</name>
</gene>
<organism evidence="8 9">
    <name type="scientific">Hymenolepis diminuta</name>
    <name type="common">Rat tapeworm</name>
    <dbReference type="NCBI Taxonomy" id="6216"/>
    <lineage>
        <taxon>Eukaryota</taxon>
        <taxon>Metazoa</taxon>
        <taxon>Spiralia</taxon>
        <taxon>Lophotrochozoa</taxon>
        <taxon>Platyhelminthes</taxon>
        <taxon>Cestoda</taxon>
        <taxon>Eucestoda</taxon>
        <taxon>Cyclophyllidea</taxon>
        <taxon>Hymenolepididae</taxon>
        <taxon>Hymenolepis</taxon>
    </lineage>
</organism>
<sequence>MGLNKTKNSSLNCIKVLHYIVIVYILCVSLCLIGIGIYLISSFHHYDFTKDHDYTIIPIILLCSGFVSILVCILGIFGSKVDNLCLIKLYAAIMCIMLIMELCIAIAAAILRTNLENYATNTVNDLMSNYANDINAETQLNQIQKQYECCGANSVVDYLATNMTTPSSCCSAPPCADKNIYPKGCVFVLKEYFDQKMLMMSVSAFIASVGNAFAFAFSLLYISELGRYKQIK</sequence>
<feature type="transmembrane region" description="Helical" evidence="7">
    <location>
        <begin position="197"/>
        <end position="222"/>
    </location>
</feature>
<evidence type="ECO:0000313" key="9">
    <source>
        <dbReference type="Proteomes" id="UP000321570"/>
    </source>
</evidence>
<dbReference type="Pfam" id="PF00335">
    <property type="entry name" value="Tetraspanin"/>
    <property type="match status" value="1"/>
</dbReference>
<dbReference type="PANTHER" id="PTHR19282:SF477">
    <property type="entry name" value="TETRASPANIN"/>
    <property type="match status" value="1"/>
</dbReference>
<name>A0A564Z2J1_HYMDI</name>
<dbReference type="Proteomes" id="UP000321570">
    <property type="component" value="Unassembled WGS sequence"/>
</dbReference>
<evidence type="ECO:0000256" key="4">
    <source>
        <dbReference type="ARBA" id="ARBA00022989"/>
    </source>
</evidence>
<dbReference type="SUPFAM" id="SSF48652">
    <property type="entry name" value="Tetraspanin"/>
    <property type="match status" value="1"/>
</dbReference>
<evidence type="ECO:0000256" key="1">
    <source>
        <dbReference type="ARBA" id="ARBA00004141"/>
    </source>
</evidence>
<dbReference type="EMBL" id="CABIJS010000566">
    <property type="protein sequence ID" value="VUZ53715.1"/>
    <property type="molecule type" value="Genomic_DNA"/>
</dbReference>